<protein>
    <submittedName>
        <fullName evidence="2">Uncharacterized protein</fullName>
    </submittedName>
</protein>
<feature type="compositionally biased region" description="Gly residues" evidence="1">
    <location>
        <begin position="73"/>
        <end position="88"/>
    </location>
</feature>
<name>A0A835HHF1_9MAGN</name>
<dbReference type="AlphaFoldDB" id="A0A835HHF1"/>
<dbReference type="EMBL" id="JADFTS010000006">
    <property type="protein sequence ID" value="KAF9600710.1"/>
    <property type="molecule type" value="Genomic_DNA"/>
</dbReference>
<keyword evidence="3" id="KW-1185">Reference proteome</keyword>
<sequence length="180" mass="19156">MMLFWNIQSAKRNGVDCSERSGGALRKKKRSGGAWWWVGGGCLDGDGRGGIGWQFELVMWWKSVVAKSENGGNRKGGGGTVAARSNGGGGGSVGPMMVVAMSGGVGVARVGERVVDDVKLAGVAISLHLRLRSADMPVTMQEHALRYTRSLVGDQARKTSRPNPTHIARALKKGRVLDRL</sequence>
<evidence type="ECO:0000313" key="2">
    <source>
        <dbReference type="EMBL" id="KAF9600710.1"/>
    </source>
</evidence>
<dbReference type="Proteomes" id="UP000631114">
    <property type="component" value="Unassembled WGS sequence"/>
</dbReference>
<dbReference type="OrthoDB" id="10033309at2759"/>
<evidence type="ECO:0000313" key="3">
    <source>
        <dbReference type="Proteomes" id="UP000631114"/>
    </source>
</evidence>
<organism evidence="2 3">
    <name type="scientific">Coptis chinensis</name>
    <dbReference type="NCBI Taxonomy" id="261450"/>
    <lineage>
        <taxon>Eukaryota</taxon>
        <taxon>Viridiplantae</taxon>
        <taxon>Streptophyta</taxon>
        <taxon>Embryophyta</taxon>
        <taxon>Tracheophyta</taxon>
        <taxon>Spermatophyta</taxon>
        <taxon>Magnoliopsida</taxon>
        <taxon>Ranunculales</taxon>
        <taxon>Ranunculaceae</taxon>
        <taxon>Coptidoideae</taxon>
        <taxon>Coptis</taxon>
    </lineage>
</organism>
<evidence type="ECO:0000256" key="1">
    <source>
        <dbReference type="SAM" id="MobiDB-lite"/>
    </source>
</evidence>
<gene>
    <name evidence="2" type="ORF">IFM89_011381</name>
</gene>
<accession>A0A835HHF1</accession>
<comment type="caution">
    <text evidence="2">The sequence shown here is derived from an EMBL/GenBank/DDBJ whole genome shotgun (WGS) entry which is preliminary data.</text>
</comment>
<reference evidence="2 3" key="1">
    <citation type="submission" date="2020-10" db="EMBL/GenBank/DDBJ databases">
        <title>The Coptis chinensis genome and diversification of protoberbering-type alkaloids.</title>
        <authorList>
            <person name="Wang B."/>
            <person name="Shu S."/>
            <person name="Song C."/>
            <person name="Liu Y."/>
        </authorList>
    </citation>
    <scope>NUCLEOTIDE SEQUENCE [LARGE SCALE GENOMIC DNA]</scope>
    <source>
        <strain evidence="2">HL-2020</strain>
        <tissue evidence="2">Leaf</tissue>
    </source>
</reference>
<feature type="region of interest" description="Disordered" evidence="1">
    <location>
        <begin position="69"/>
        <end position="88"/>
    </location>
</feature>
<proteinExistence type="predicted"/>